<dbReference type="AlphaFoldDB" id="A0AAD2G523"/>
<keyword evidence="9" id="KW-0539">Nucleus</keyword>
<name>A0AAD2G523_9STRA</name>
<dbReference type="InterPro" id="IPR012430">
    <property type="entry name" value="TMEM43_fam"/>
</dbReference>
<evidence type="ECO:0000256" key="2">
    <source>
        <dbReference type="ARBA" id="ARBA00004259"/>
    </source>
</evidence>
<evidence type="ECO:0000256" key="4">
    <source>
        <dbReference type="ARBA" id="ARBA00006627"/>
    </source>
</evidence>
<accession>A0AAD2G523</accession>
<keyword evidence="8 10" id="KW-0472">Membrane</keyword>
<organism evidence="11 12">
    <name type="scientific">Cylindrotheca closterium</name>
    <dbReference type="NCBI Taxonomy" id="2856"/>
    <lineage>
        <taxon>Eukaryota</taxon>
        <taxon>Sar</taxon>
        <taxon>Stramenopiles</taxon>
        <taxon>Ochrophyta</taxon>
        <taxon>Bacillariophyta</taxon>
        <taxon>Bacillariophyceae</taxon>
        <taxon>Bacillariophycidae</taxon>
        <taxon>Bacillariales</taxon>
        <taxon>Bacillariaceae</taxon>
        <taxon>Cylindrotheca</taxon>
    </lineage>
</organism>
<keyword evidence="6" id="KW-0256">Endoplasmic reticulum</keyword>
<dbReference type="PANTHER" id="PTHR13416:SF2">
    <property type="entry name" value="TRANSMEMBRANE PROTEIN 43"/>
    <property type="match status" value="1"/>
</dbReference>
<dbReference type="GO" id="GO:0005789">
    <property type="term" value="C:endoplasmic reticulum membrane"/>
    <property type="evidence" value="ECO:0007669"/>
    <property type="project" value="UniProtKB-SubCell"/>
</dbReference>
<keyword evidence="7 10" id="KW-1133">Transmembrane helix</keyword>
<evidence type="ECO:0000256" key="1">
    <source>
        <dbReference type="ARBA" id="ARBA00004127"/>
    </source>
</evidence>
<reference evidence="11" key="1">
    <citation type="submission" date="2023-08" db="EMBL/GenBank/DDBJ databases">
        <authorList>
            <person name="Audoor S."/>
            <person name="Bilcke G."/>
        </authorList>
    </citation>
    <scope>NUCLEOTIDE SEQUENCE</scope>
</reference>
<comment type="caution">
    <text evidence="11">The sequence shown here is derived from an EMBL/GenBank/DDBJ whole genome shotgun (WGS) entry which is preliminary data.</text>
</comment>
<gene>
    <name evidence="11" type="ORF">CYCCA115_LOCUS20080</name>
</gene>
<keyword evidence="5 10" id="KW-0812">Transmembrane</keyword>
<dbReference type="GO" id="GO:0071763">
    <property type="term" value="P:nuclear membrane organization"/>
    <property type="evidence" value="ECO:0007669"/>
    <property type="project" value="TreeGrafter"/>
</dbReference>
<evidence type="ECO:0000256" key="9">
    <source>
        <dbReference type="ARBA" id="ARBA00023242"/>
    </source>
</evidence>
<feature type="transmembrane region" description="Helical" evidence="10">
    <location>
        <begin position="21"/>
        <end position="40"/>
    </location>
</feature>
<feature type="transmembrane region" description="Helical" evidence="10">
    <location>
        <begin position="292"/>
        <end position="313"/>
    </location>
</feature>
<proteinExistence type="inferred from homology"/>
<dbReference type="Proteomes" id="UP001295423">
    <property type="component" value="Unassembled WGS sequence"/>
</dbReference>
<comment type="subcellular location">
    <subcellularLocation>
        <location evidence="1">Endomembrane system</location>
        <topology evidence="1">Multi-pass membrane protein</topology>
    </subcellularLocation>
    <subcellularLocation>
        <location evidence="3">Endoplasmic reticulum membrane</location>
    </subcellularLocation>
    <subcellularLocation>
        <location evidence="2">Nucleus envelope</location>
    </subcellularLocation>
</comment>
<dbReference type="GO" id="GO:0005637">
    <property type="term" value="C:nuclear inner membrane"/>
    <property type="evidence" value="ECO:0007669"/>
    <property type="project" value="TreeGrafter"/>
</dbReference>
<protein>
    <recommendedName>
        <fullName evidence="13">Transmembrane protein 43 homolog</fullName>
    </recommendedName>
</protein>
<evidence type="ECO:0000256" key="3">
    <source>
        <dbReference type="ARBA" id="ARBA00004586"/>
    </source>
</evidence>
<evidence type="ECO:0008006" key="13">
    <source>
        <dbReference type="Google" id="ProtNLM"/>
    </source>
</evidence>
<dbReference type="PANTHER" id="PTHR13416">
    <property type="match status" value="1"/>
</dbReference>
<evidence type="ECO:0000313" key="12">
    <source>
        <dbReference type="Proteomes" id="UP001295423"/>
    </source>
</evidence>
<keyword evidence="12" id="KW-1185">Reference proteome</keyword>
<evidence type="ECO:0000256" key="10">
    <source>
        <dbReference type="SAM" id="Phobius"/>
    </source>
</evidence>
<evidence type="ECO:0000256" key="7">
    <source>
        <dbReference type="ARBA" id="ARBA00022989"/>
    </source>
</evidence>
<dbReference type="GO" id="GO:0006629">
    <property type="term" value="P:lipid metabolic process"/>
    <property type="evidence" value="ECO:0007669"/>
    <property type="project" value="TreeGrafter"/>
</dbReference>
<evidence type="ECO:0000313" key="11">
    <source>
        <dbReference type="EMBL" id="CAJ1963261.1"/>
    </source>
</evidence>
<evidence type="ECO:0000256" key="8">
    <source>
        <dbReference type="ARBA" id="ARBA00023136"/>
    </source>
</evidence>
<sequence>MADSITRVTHQSFGSRMGGSCKGLIMAPIMILLSIWLLVWNEGNSITQHKALEEGLKMVINVGTDTIDALNENKLVHFIGKATSTNTISDEVFGVAPPDGALKLKRKVEMYQWTQSEHSQTKKNTGGSTTTTTTYTYNKEWSDHLISSTGFEEANGHQNPSEMVFESATMVADPIIVGAFTMSSVVTSKMEWYQPLTSSLSTETIADDYAKQDAKVYNSYFYFGNSPTSPSVGDTRISFKEVPEQVMSVVAKQTQSTVSTYTASSGGSFLLVEKGTVSAEDMFLHANQAVTAFTWLIRLFGMILIWCALKMVVQPLQVMADCIPFIGDILGAANDCVTFFLAFALSTIVIAISWFAYRPLLSLGLLLLVVAGGYFAKKRAKHNQQEIPYDAAAVEIPQVGQFKDRFPGDFA</sequence>
<feature type="transmembrane region" description="Helical" evidence="10">
    <location>
        <begin position="325"/>
        <end position="354"/>
    </location>
</feature>
<feature type="transmembrane region" description="Helical" evidence="10">
    <location>
        <begin position="360"/>
        <end position="376"/>
    </location>
</feature>
<dbReference type="Pfam" id="PF07787">
    <property type="entry name" value="TMEM43"/>
    <property type="match status" value="1"/>
</dbReference>
<evidence type="ECO:0000256" key="5">
    <source>
        <dbReference type="ARBA" id="ARBA00022692"/>
    </source>
</evidence>
<dbReference type="EMBL" id="CAKOGP040002136">
    <property type="protein sequence ID" value="CAJ1963261.1"/>
    <property type="molecule type" value="Genomic_DNA"/>
</dbReference>
<evidence type="ECO:0000256" key="6">
    <source>
        <dbReference type="ARBA" id="ARBA00022824"/>
    </source>
</evidence>
<comment type="similarity">
    <text evidence="4">Belongs to the TMEM43 family.</text>
</comment>